<evidence type="ECO:0000256" key="1">
    <source>
        <dbReference type="ARBA" id="ARBA00022475"/>
    </source>
</evidence>
<evidence type="ECO:0000256" key="9">
    <source>
        <dbReference type="ARBA" id="ARBA00023264"/>
    </source>
</evidence>
<keyword evidence="12" id="KW-0012">Acyltransferase</keyword>
<dbReference type="Pfam" id="PF02660">
    <property type="entry name" value="G3P_acyltransf"/>
    <property type="match status" value="1"/>
</dbReference>
<feature type="transmembrane region" description="Helical" evidence="10">
    <location>
        <begin position="83"/>
        <end position="104"/>
    </location>
</feature>
<gene>
    <name evidence="10 12" type="primary">plsY</name>
    <name evidence="12" type="ORF">EBQ26_04015</name>
</gene>
<evidence type="ECO:0000256" key="2">
    <source>
        <dbReference type="ARBA" id="ARBA00022516"/>
    </source>
</evidence>
<sequence>MDWAALAAACLGAYLLGSVPFAVVVSRLMGLADPRSFGSGNPGATNVLRSGSKSAAALTLLLDAAKGWLPVALVGWWGPRYGLGAGAQALVGLCAFAGHVWPVFLRFKGGKGVATALGVLLGISPWLGLLVAGVWLLALAGSRMSSLSSLLAAAAAPIIYWLGSGLAWGSTPQVPFMLGVMAVILFYRHSGNIARLLAGTEPKVGQKSAAPHTTAAPHAPAPRLTKAQRKKRNH</sequence>
<keyword evidence="1 10" id="KW-1003">Cell membrane</keyword>
<keyword evidence="9 10" id="KW-1208">Phospholipid metabolism</keyword>
<keyword evidence="7 10" id="KW-0472">Membrane</keyword>
<organism evidence="12 13">
    <name type="scientific">Allofranklinella schreckenbergeri</name>
    <dbReference type="NCBI Taxonomy" id="1076744"/>
    <lineage>
        <taxon>Bacteria</taxon>
        <taxon>Pseudomonadati</taxon>
        <taxon>Pseudomonadota</taxon>
        <taxon>Betaproteobacteria</taxon>
        <taxon>Burkholderiales</taxon>
        <taxon>Comamonadaceae</taxon>
        <taxon>Allofranklinella</taxon>
    </lineage>
</organism>
<feature type="transmembrane region" description="Helical" evidence="10">
    <location>
        <begin position="158"/>
        <end position="187"/>
    </location>
</feature>
<evidence type="ECO:0000256" key="11">
    <source>
        <dbReference type="SAM" id="MobiDB-lite"/>
    </source>
</evidence>
<proteinExistence type="inferred from homology"/>
<comment type="catalytic activity">
    <reaction evidence="10">
        <text>an acyl phosphate + sn-glycerol 3-phosphate = a 1-acyl-sn-glycero-3-phosphate + phosphate</text>
        <dbReference type="Rhea" id="RHEA:34075"/>
        <dbReference type="ChEBI" id="CHEBI:43474"/>
        <dbReference type="ChEBI" id="CHEBI:57597"/>
        <dbReference type="ChEBI" id="CHEBI:57970"/>
        <dbReference type="ChEBI" id="CHEBI:59918"/>
        <dbReference type="EC" id="2.3.1.275"/>
    </reaction>
</comment>
<evidence type="ECO:0000313" key="13">
    <source>
        <dbReference type="Proteomes" id="UP000267521"/>
    </source>
</evidence>
<dbReference type="InterPro" id="IPR003811">
    <property type="entry name" value="G3P_acylTferase_PlsY"/>
</dbReference>
<comment type="caution">
    <text evidence="12">The sequence shown here is derived from an EMBL/GenBank/DDBJ whole genome shotgun (WGS) entry which is preliminary data.</text>
</comment>
<keyword evidence="5 10" id="KW-1133">Transmembrane helix</keyword>
<dbReference type="Proteomes" id="UP000267521">
    <property type="component" value="Unassembled WGS sequence"/>
</dbReference>
<feature type="region of interest" description="Disordered" evidence="11">
    <location>
        <begin position="205"/>
        <end position="234"/>
    </location>
</feature>
<reference evidence="12 13" key="1">
    <citation type="submission" date="2018-10" db="EMBL/GenBank/DDBJ databases">
        <title>Comamonadaceae CDC group NO-1 genome sequencing and assembly.</title>
        <authorList>
            <person name="Bernier A.-M."/>
            <person name="Bernard K."/>
        </authorList>
    </citation>
    <scope>NUCLEOTIDE SEQUENCE [LARGE SCALE GENOMIC DNA]</scope>
    <source>
        <strain evidence="12 13">NML970147</strain>
    </source>
</reference>
<dbReference type="PANTHER" id="PTHR30309">
    <property type="entry name" value="INNER MEMBRANE PROTEIN YGIH"/>
    <property type="match status" value="1"/>
</dbReference>
<feature type="transmembrane region" description="Helical" evidence="10">
    <location>
        <begin position="6"/>
        <end position="25"/>
    </location>
</feature>
<dbReference type="RefSeq" id="WP_122237866.1">
    <property type="nucleotide sequence ID" value="NZ_RDQM01000004.1"/>
</dbReference>
<dbReference type="PANTHER" id="PTHR30309:SF0">
    <property type="entry name" value="GLYCEROL-3-PHOSPHATE ACYLTRANSFERASE-RELATED"/>
    <property type="match status" value="1"/>
</dbReference>
<keyword evidence="6 10" id="KW-0443">Lipid metabolism</keyword>
<evidence type="ECO:0000256" key="6">
    <source>
        <dbReference type="ARBA" id="ARBA00023098"/>
    </source>
</evidence>
<comment type="subcellular location">
    <subcellularLocation>
        <location evidence="10">Cell membrane</location>
        <topology evidence="10">Multi-pass membrane protein</topology>
    </subcellularLocation>
</comment>
<evidence type="ECO:0000256" key="8">
    <source>
        <dbReference type="ARBA" id="ARBA00023209"/>
    </source>
</evidence>
<protein>
    <recommendedName>
        <fullName evidence="10">Glycerol-3-phosphate acyltransferase</fullName>
    </recommendedName>
    <alternativeName>
        <fullName evidence="10">Acyl-PO4 G3P acyltransferase</fullName>
    </alternativeName>
    <alternativeName>
        <fullName evidence="10">Acyl-phosphate--glycerol-3-phosphate acyltransferase</fullName>
    </alternativeName>
    <alternativeName>
        <fullName evidence="10">G3P acyltransferase</fullName>
        <shortName evidence="10">GPAT</shortName>
        <ecNumber evidence="10">2.3.1.275</ecNumber>
    </alternativeName>
    <alternativeName>
        <fullName evidence="10">Lysophosphatidic acid synthase</fullName>
        <shortName evidence="10">LPA synthase</shortName>
    </alternativeName>
</protein>
<evidence type="ECO:0000256" key="3">
    <source>
        <dbReference type="ARBA" id="ARBA00022679"/>
    </source>
</evidence>
<keyword evidence="3 10" id="KW-0808">Transferase</keyword>
<comment type="pathway">
    <text evidence="10">Lipid metabolism; phospholipid metabolism.</text>
</comment>
<evidence type="ECO:0000256" key="10">
    <source>
        <dbReference type="HAMAP-Rule" id="MF_01043"/>
    </source>
</evidence>
<comment type="similarity">
    <text evidence="10">Belongs to the PlsY family.</text>
</comment>
<comment type="function">
    <text evidence="10">Catalyzes the transfer of an acyl group from acyl-phosphate (acyl-PO(4)) to glycerol-3-phosphate (G3P) to form lysophosphatidic acid (LPA). This enzyme utilizes acyl-phosphate as fatty acyl donor, but not acyl-CoA or acyl-ACP.</text>
</comment>
<dbReference type="HAMAP" id="MF_01043">
    <property type="entry name" value="PlsY"/>
    <property type="match status" value="1"/>
</dbReference>
<dbReference type="EMBL" id="RDQM01000004">
    <property type="protein sequence ID" value="RMW99657.1"/>
    <property type="molecule type" value="Genomic_DNA"/>
</dbReference>
<dbReference type="GO" id="GO:0005886">
    <property type="term" value="C:plasma membrane"/>
    <property type="evidence" value="ECO:0007669"/>
    <property type="project" value="UniProtKB-SubCell"/>
</dbReference>
<feature type="transmembrane region" description="Helical" evidence="10">
    <location>
        <begin position="55"/>
        <end position="77"/>
    </location>
</feature>
<feature type="compositionally biased region" description="Low complexity" evidence="11">
    <location>
        <begin position="209"/>
        <end position="222"/>
    </location>
</feature>
<keyword evidence="4 10" id="KW-0812">Transmembrane</keyword>
<keyword evidence="2 10" id="KW-0444">Lipid biosynthesis</keyword>
<name>A0A3M6Q8Z6_9BURK</name>
<dbReference type="EC" id="2.3.1.275" evidence="10"/>
<evidence type="ECO:0000256" key="7">
    <source>
        <dbReference type="ARBA" id="ARBA00023136"/>
    </source>
</evidence>
<dbReference type="SMART" id="SM01207">
    <property type="entry name" value="G3P_acyltransf"/>
    <property type="match status" value="1"/>
</dbReference>
<dbReference type="GO" id="GO:0008654">
    <property type="term" value="P:phospholipid biosynthetic process"/>
    <property type="evidence" value="ECO:0007669"/>
    <property type="project" value="UniProtKB-UniRule"/>
</dbReference>
<dbReference type="GO" id="GO:0043772">
    <property type="term" value="F:acyl-phosphate glycerol-3-phosphate acyltransferase activity"/>
    <property type="evidence" value="ECO:0007669"/>
    <property type="project" value="UniProtKB-UniRule"/>
</dbReference>
<evidence type="ECO:0000256" key="4">
    <source>
        <dbReference type="ARBA" id="ARBA00022692"/>
    </source>
</evidence>
<evidence type="ECO:0000256" key="5">
    <source>
        <dbReference type="ARBA" id="ARBA00022989"/>
    </source>
</evidence>
<accession>A0A3M6Q8Z6</accession>
<keyword evidence="8 10" id="KW-0594">Phospholipid biosynthesis</keyword>
<feature type="transmembrane region" description="Helical" evidence="10">
    <location>
        <begin position="116"/>
        <end position="138"/>
    </location>
</feature>
<dbReference type="UniPathway" id="UPA00085"/>
<comment type="subunit">
    <text evidence="10">Probably interacts with PlsX.</text>
</comment>
<evidence type="ECO:0000313" key="12">
    <source>
        <dbReference type="EMBL" id="RMW99657.1"/>
    </source>
</evidence>
<dbReference type="NCBIfam" id="TIGR00023">
    <property type="entry name" value="glycerol-3-phosphate 1-O-acyltransferase PlsY"/>
    <property type="match status" value="1"/>
</dbReference>
<dbReference type="AlphaFoldDB" id="A0A3M6Q8Z6"/>